<dbReference type="GO" id="GO:0016616">
    <property type="term" value="F:oxidoreductase activity, acting on the CH-OH group of donors, NAD or NADP as acceptor"/>
    <property type="evidence" value="ECO:0007669"/>
    <property type="project" value="InterPro"/>
</dbReference>
<accession>A0A9X4KKI6</accession>
<dbReference type="FunFam" id="3.40.50.720:FF:000363">
    <property type="entry name" value="D-isomer specific 2-hydroxyacid dehydrogenase"/>
    <property type="match status" value="1"/>
</dbReference>
<keyword evidence="2 4" id="KW-0560">Oxidoreductase</keyword>
<dbReference type="AlphaFoldDB" id="A0A9X4KKI6"/>
<dbReference type="SUPFAM" id="SSF51735">
    <property type="entry name" value="NAD(P)-binding Rossmann-fold domains"/>
    <property type="match status" value="1"/>
</dbReference>
<evidence type="ECO:0000256" key="1">
    <source>
        <dbReference type="ARBA" id="ARBA00005854"/>
    </source>
</evidence>
<gene>
    <name evidence="7" type="ORF">OMP38_14975</name>
</gene>
<organism evidence="7 8">
    <name type="scientific">Cohnella ginsengisoli</name>
    <dbReference type="NCBI Taxonomy" id="425004"/>
    <lineage>
        <taxon>Bacteria</taxon>
        <taxon>Bacillati</taxon>
        <taxon>Bacillota</taxon>
        <taxon>Bacilli</taxon>
        <taxon>Bacillales</taxon>
        <taxon>Paenibacillaceae</taxon>
        <taxon>Cohnella</taxon>
    </lineage>
</organism>
<dbReference type="EMBL" id="JAPDHZ010000003">
    <property type="protein sequence ID" value="MDG0792017.1"/>
    <property type="molecule type" value="Genomic_DNA"/>
</dbReference>
<evidence type="ECO:0000313" key="7">
    <source>
        <dbReference type="EMBL" id="MDG0792017.1"/>
    </source>
</evidence>
<evidence type="ECO:0000256" key="3">
    <source>
        <dbReference type="ARBA" id="ARBA00023027"/>
    </source>
</evidence>
<dbReference type="InterPro" id="IPR006140">
    <property type="entry name" value="D-isomer_DH_NAD-bd"/>
</dbReference>
<name>A0A9X4KKI6_9BACL</name>
<evidence type="ECO:0000256" key="2">
    <source>
        <dbReference type="ARBA" id="ARBA00023002"/>
    </source>
</evidence>
<reference evidence="7 8" key="1">
    <citation type="submission" date="2022-10" db="EMBL/GenBank/DDBJ databases">
        <title>Comparative genomic analysis of Cohnella hashimotonis sp. nov., isolated from the International Space Station.</title>
        <authorList>
            <person name="Simpson A."/>
            <person name="Venkateswaran K."/>
        </authorList>
    </citation>
    <scope>NUCLEOTIDE SEQUENCE [LARGE SCALE GENOMIC DNA]</scope>
    <source>
        <strain evidence="7 8">DSM 18997</strain>
    </source>
</reference>
<dbReference type="Gene3D" id="3.40.50.720">
    <property type="entry name" value="NAD(P)-binding Rossmann-like Domain"/>
    <property type="match status" value="2"/>
</dbReference>
<dbReference type="InterPro" id="IPR036291">
    <property type="entry name" value="NAD(P)-bd_dom_sf"/>
</dbReference>
<dbReference type="PANTHER" id="PTHR43333">
    <property type="entry name" value="2-HACID_DH_C DOMAIN-CONTAINING PROTEIN"/>
    <property type="match status" value="1"/>
</dbReference>
<comment type="similarity">
    <text evidence="1 4">Belongs to the D-isomer specific 2-hydroxyacid dehydrogenase family.</text>
</comment>
<dbReference type="SUPFAM" id="SSF52283">
    <property type="entry name" value="Formate/glycerate dehydrogenase catalytic domain-like"/>
    <property type="match status" value="1"/>
</dbReference>
<evidence type="ECO:0000259" key="6">
    <source>
        <dbReference type="Pfam" id="PF02826"/>
    </source>
</evidence>
<feature type="domain" description="D-isomer specific 2-hydroxyacid dehydrogenase NAD-binding" evidence="6">
    <location>
        <begin position="105"/>
        <end position="279"/>
    </location>
</feature>
<keyword evidence="3" id="KW-0520">NAD</keyword>
<dbReference type="GO" id="GO:0051287">
    <property type="term" value="F:NAD binding"/>
    <property type="evidence" value="ECO:0007669"/>
    <property type="project" value="InterPro"/>
</dbReference>
<keyword evidence="8" id="KW-1185">Reference proteome</keyword>
<protein>
    <submittedName>
        <fullName evidence="7">D-2-hydroxyacid dehydrogenase</fullName>
    </submittedName>
</protein>
<evidence type="ECO:0000313" key="8">
    <source>
        <dbReference type="Proteomes" id="UP001153387"/>
    </source>
</evidence>
<sequence length="317" mass="34333">MRTIVSLFGFDPEQERRIQAAAPGCNVIFGKPAELDPGLLEEAEVLCGWWKAAWEKSAGNPRKLKWVQTGSAGVDNLPLSELEARGVVLTTASGVHPVPMTETAFAMLLAFARQLHHAVRNQNERKWARSDGYGELRGRTLAVIGAGEIGAELARIAQAFGMRTLGVRRSGRPAPHVEAMYPPERLDDVLAESDVVVNVLPHTAETVGLFDAGRFAAMKPSALFINIGRGTAVDTDALTEALRNGTIAGAGLDVCEPEPLPADHPLWAMDNVIITPHIGGATDQYKARMTDLFVENLQTYLATGKPARNIVDYEKSY</sequence>
<dbReference type="CDD" id="cd05300">
    <property type="entry name" value="2-Hacid_dh_1"/>
    <property type="match status" value="1"/>
</dbReference>
<comment type="caution">
    <text evidence="7">The sequence shown here is derived from an EMBL/GenBank/DDBJ whole genome shotgun (WGS) entry which is preliminary data.</text>
</comment>
<dbReference type="InterPro" id="IPR006139">
    <property type="entry name" value="D-isomer_2_OHA_DH_cat_dom"/>
</dbReference>
<evidence type="ECO:0000259" key="5">
    <source>
        <dbReference type="Pfam" id="PF00389"/>
    </source>
</evidence>
<dbReference type="Pfam" id="PF00389">
    <property type="entry name" value="2-Hacid_dh"/>
    <property type="match status" value="1"/>
</dbReference>
<dbReference type="Pfam" id="PF02826">
    <property type="entry name" value="2-Hacid_dh_C"/>
    <property type="match status" value="1"/>
</dbReference>
<evidence type="ECO:0000256" key="4">
    <source>
        <dbReference type="RuleBase" id="RU003719"/>
    </source>
</evidence>
<dbReference type="RefSeq" id="WP_277565846.1">
    <property type="nucleotide sequence ID" value="NZ_JAPDHZ010000003.1"/>
</dbReference>
<feature type="domain" description="D-isomer specific 2-hydroxyacid dehydrogenase catalytic" evidence="5">
    <location>
        <begin position="60"/>
        <end position="309"/>
    </location>
</feature>
<proteinExistence type="inferred from homology"/>
<dbReference type="PANTHER" id="PTHR43333:SF1">
    <property type="entry name" value="D-ISOMER SPECIFIC 2-HYDROXYACID DEHYDROGENASE NAD-BINDING DOMAIN-CONTAINING PROTEIN"/>
    <property type="match status" value="1"/>
</dbReference>
<dbReference type="Proteomes" id="UP001153387">
    <property type="component" value="Unassembled WGS sequence"/>
</dbReference>